<dbReference type="AlphaFoldDB" id="T1CT03"/>
<comment type="caution">
    <text evidence="1">The sequence shown here is derived from an EMBL/GenBank/DDBJ whole genome shotgun (WGS) entry which is preliminary data.</text>
</comment>
<dbReference type="STRING" id="1325130.HFN_1213"/>
<reference evidence="1 2" key="1">
    <citation type="journal article" date="2013" name="Genome Announc.">
        <title>Draft Genome Sequence of Helicobacter fennelliae Strain MRY12-0050, Isolated from a Bacteremia Patient.</title>
        <authorList>
            <person name="Rimbara E."/>
            <person name="Matsui M."/>
            <person name="Mori S."/>
            <person name="Suzuki S."/>
            <person name="Suzuki M."/>
            <person name="Kim H."/>
            <person name="Sekizuka T."/>
            <person name="Kuroda M."/>
            <person name="Shibayama K."/>
        </authorList>
    </citation>
    <scope>NUCLEOTIDE SEQUENCE [LARGE SCALE GENOMIC DNA]</scope>
    <source>
        <strain evidence="1 2">MRY12-0050</strain>
    </source>
</reference>
<proteinExistence type="predicted"/>
<evidence type="ECO:0000313" key="2">
    <source>
        <dbReference type="Proteomes" id="UP000018143"/>
    </source>
</evidence>
<sequence>MLCTKQLTLETPRSLHLLAMTRNLLKKLAVRADIDSF</sequence>
<dbReference type="Proteomes" id="UP000018143">
    <property type="component" value="Unassembled WGS sequence"/>
</dbReference>
<protein>
    <submittedName>
        <fullName evidence="1">Uncharacterized protein</fullName>
    </submittedName>
</protein>
<keyword evidence="2" id="KW-1185">Reference proteome</keyword>
<dbReference type="EMBL" id="BASD01000030">
    <property type="protein sequence ID" value="GAD19969.1"/>
    <property type="molecule type" value="Genomic_DNA"/>
</dbReference>
<evidence type="ECO:0000313" key="1">
    <source>
        <dbReference type="EMBL" id="GAD19969.1"/>
    </source>
</evidence>
<organism evidence="1 2">
    <name type="scientific">Helicobacter fennelliae MRY12-0050</name>
    <dbReference type="NCBI Taxonomy" id="1325130"/>
    <lineage>
        <taxon>Bacteria</taxon>
        <taxon>Pseudomonadati</taxon>
        <taxon>Campylobacterota</taxon>
        <taxon>Epsilonproteobacteria</taxon>
        <taxon>Campylobacterales</taxon>
        <taxon>Helicobacteraceae</taxon>
        <taxon>Helicobacter</taxon>
    </lineage>
</organism>
<accession>T1CT03</accession>
<gene>
    <name evidence="1" type="ORF">HFN_1213</name>
</gene>
<name>T1CT03_9HELI</name>